<organism evidence="2 3">
    <name type="scientific">Hevea brasiliensis</name>
    <name type="common">Para rubber tree</name>
    <name type="synonym">Siphonia brasiliensis</name>
    <dbReference type="NCBI Taxonomy" id="3981"/>
    <lineage>
        <taxon>Eukaryota</taxon>
        <taxon>Viridiplantae</taxon>
        <taxon>Streptophyta</taxon>
        <taxon>Embryophyta</taxon>
        <taxon>Tracheophyta</taxon>
        <taxon>Spermatophyta</taxon>
        <taxon>Magnoliopsida</taxon>
        <taxon>eudicotyledons</taxon>
        <taxon>Gunneridae</taxon>
        <taxon>Pentapetalae</taxon>
        <taxon>rosids</taxon>
        <taxon>fabids</taxon>
        <taxon>Malpighiales</taxon>
        <taxon>Euphorbiaceae</taxon>
        <taxon>Crotonoideae</taxon>
        <taxon>Micrandreae</taxon>
        <taxon>Hevea</taxon>
    </lineage>
</organism>
<reference evidence="2 3" key="1">
    <citation type="journal article" date="2023" name="Plant Biotechnol. J.">
        <title>Chromosome-level wild Hevea brasiliensis genome provides new tools for genomic-assisted breeding and valuable loci to elevate rubber yield.</title>
        <authorList>
            <person name="Cheng H."/>
            <person name="Song X."/>
            <person name="Hu Y."/>
            <person name="Wu T."/>
            <person name="Yang Q."/>
            <person name="An Z."/>
            <person name="Feng S."/>
            <person name="Deng Z."/>
            <person name="Wu W."/>
            <person name="Zeng X."/>
            <person name="Tu M."/>
            <person name="Wang X."/>
            <person name="Huang H."/>
        </authorList>
    </citation>
    <scope>NUCLEOTIDE SEQUENCE</scope>
    <source>
        <strain evidence="2">MT/VB/25A 57/8</strain>
    </source>
</reference>
<evidence type="ECO:0000313" key="2">
    <source>
        <dbReference type="EMBL" id="KAJ9181675.1"/>
    </source>
</evidence>
<feature type="non-terminal residue" evidence="2">
    <location>
        <position position="1"/>
    </location>
</feature>
<name>A0ABQ9MRU6_HEVBR</name>
<dbReference type="PANTHER" id="PTHR48475">
    <property type="entry name" value="RIBONUCLEASE H"/>
    <property type="match status" value="1"/>
</dbReference>
<dbReference type="InterPro" id="IPR036397">
    <property type="entry name" value="RNaseH_sf"/>
</dbReference>
<dbReference type="EMBL" id="JARPOI010000064">
    <property type="protein sequence ID" value="KAJ9130341.1"/>
    <property type="molecule type" value="Genomic_DNA"/>
</dbReference>
<dbReference type="EMBL" id="JARPOI010000005">
    <property type="protein sequence ID" value="KAJ9181675.1"/>
    <property type="molecule type" value="Genomic_DNA"/>
</dbReference>
<accession>A0ABQ9MRU6</accession>
<comment type="caution">
    <text evidence="2">The sequence shown here is derived from an EMBL/GenBank/DDBJ whole genome shotgun (WGS) entry which is preliminary data.</text>
</comment>
<proteinExistence type="predicted"/>
<sequence length="183" mass="21337">KKMGWHLMLPETLWAYRTSKRDATKTSPYALTYGHDAVLPMEIMVPSLRVARQHGLTPDDYTQAMVMELEDLDETRMQALNHMAAQKKKIARIYNNRVRRQTFQEGDIVWKTVLPVGAKSREFGKWSPTWEGPFRVHKVLRGNAYWLSSLAGELHRSTINGRYLKKYVPTMWEMRELQEPGST</sequence>
<evidence type="ECO:0000313" key="3">
    <source>
        <dbReference type="Proteomes" id="UP001174677"/>
    </source>
</evidence>
<keyword evidence="3" id="KW-1185">Reference proteome</keyword>
<evidence type="ECO:0000313" key="1">
    <source>
        <dbReference type="EMBL" id="KAJ9130341.1"/>
    </source>
</evidence>
<dbReference type="PANTHER" id="PTHR48475:SF1">
    <property type="entry name" value="RNASE H TYPE-1 DOMAIN-CONTAINING PROTEIN"/>
    <property type="match status" value="1"/>
</dbReference>
<gene>
    <name evidence="2" type="ORF">P3X46_009779</name>
    <name evidence="1" type="ORF">P3X46_034700</name>
</gene>
<protein>
    <submittedName>
        <fullName evidence="2">Uncharacterized protein</fullName>
    </submittedName>
</protein>
<dbReference type="Proteomes" id="UP001174677">
    <property type="component" value="Chromosome 5"/>
</dbReference>
<dbReference type="Gene3D" id="3.30.420.10">
    <property type="entry name" value="Ribonuclease H-like superfamily/Ribonuclease H"/>
    <property type="match status" value="1"/>
</dbReference>